<protein>
    <submittedName>
        <fullName evidence="2">Uncharacterized protein</fullName>
    </submittedName>
</protein>
<proteinExistence type="predicted"/>
<feature type="region of interest" description="Disordered" evidence="1">
    <location>
        <begin position="30"/>
        <end position="55"/>
    </location>
</feature>
<feature type="compositionally biased region" description="Basic and acidic residues" evidence="1">
    <location>
        <begin position="30"/>
        <end position="43"/>
    </location>
</feature>
<dbReference type="AlphaFoldDB" id="A0A0P9X082"/>
<comment type="caution">
    <text evidence="2">The sequence shown here is derived from an EMBL/GenBank/DDBJ whole genome shotgun (WGS) entry which is preliminary data.</text>
</comment>
<gene>
    <name evidence="2" type="ORF">JW322_15675</name>
</gene>
<dbReference type="Proteomes" id="UP001162155">
    <property type="component" value="Unassembled WGS sequence"/>
</dbReference>
<sequence length="55" mass="6193">MHSSGLNRINHSINVNAIAPSVVDGEHWDGVDGQFTKHENRPLREKKKLFSQEAP</sequence>
<evidence type="ECO:0000256" key="1">
    <source>
        <dbReference type="SAM" id="MobiDB-lite"/>
    </source>
</evidence>
<dbReference type="EMBL" id="JAFFRZ010000001">
    <property type="protein sequence ID" value="MDH4623160.1"/>
    <property type="molecule type" value="Genomic_DNA"/>
</dbReference>
<accession>A0A0P9X082</accession>
<name>A0A0P9X082_PSESX</name>
<reference evidence="2" key="1">
    <citation type="submission" date="2021-02" db="EMBL/GenBank/DDBJ databases">
        <title>Genome analysis of blister spot of apple pathogen from New York area.</title>
        <authorList>
            <person name="Kandel P."/>
            <person name="Hockett K.L."/>
            <person name="Santander R."/>
            <person name="Acimovic S."/>
        </authorList>
    </citation>
    <scope>NUCLEOTIDE SEQUENCE</scope>
    <source>
        <strain evidence="2">PSP1</strain>
    </source>
</reference>
<evidence type="ECO:0000313" key="2">
    <source>
        <dbReference type="EMBL" id="MDH4623160.1"/>
    </source>
</evidence>
<organism evidence="2 3">
    <name type="scientific">Pseudomonas syringae pv. papulans</name>
    <dbReference type="NCBI Taxonomy" id="83963"/>
    <lineage>
        <taxon>Bacteria</taxon>
        <taxon>Pseudomonadati</taxon>
        <taxon>Pseudomonadota</taxon>
        <taxon>Gammaproteobacteria</taxon>
        <taxon>Pseudomonadales</taxon>
        <taxon>Pseudomonadaceae</taxon>
        <taxon>Pseudomonas</taxon>
        <taxon>Pseudomonas syringae</taxon>
    </lineage>
</organism>
<evidence type="ECO:0000313" key="3">
    <source>
        <dbReference type="Proteomes" id="UP001162155"/>
    </source>
</evidence>